<accession>A0AAW2PVT0</accession>
<reference evidence="1" key="1">
    <citation type="submission" date="2020-06" db="EMBL/GenBank/DDBJ databases">
        <authorList>
            <person name="Li T."/>
            <person name="Hu X."/>
            <person name="Zhang T."/>
            <person name="Song X."/>
            <person name="Zhang H."/>
            <person name="Dai N."/>
            <person name="Sheng W."/>
            <person name="Hou X."/>
            <person name="Wei L."/>
        </authorList>
    </citation>
    <scope>NUCLEOTIDE SEQUENCE</scope>
    <source>
        <strain evidence="1">G01</strain>
        <tissue evidence="1">Leaf</tissue>
    </source>
</reference>
<gene>
    <name evidence="1" type="ORF">Sangu_0809600</name>
</gene>
<proteinExistence type="predicted"/>
<organism evidence="1">
    <name type="scientific">Sesamum angustifolium</name>
    <dbReference type="NCBI Taxonomy" id="2727405"/>
    <lineage>
        <taxon>Eukaryota</taxon>
        <taxon>Viridiplantae</taxon>
        <taxon>Streptophyta</taxon>
        <taxon>Embryophyta</taxon>
        <taxon>Tracheophyta</taxon>
        <taxon>Spermatophyta</taxon>
        <taxon>Magnoliopsida</taxon>
        <taxon>eudicotyledons</taxon>
        <taxon>Gunneridae</taxon>
        <taxon>Pentapetalae</taxon>
        <taxon>asterids</taxon>
        <taxon>lamiids</taxon>
        <taxon>Lamiales</taxon>
        <taxon>Pedaliaceae</taxon>
        <taxon>Sesamum</taxon>
    </lineage>
</organism>
<protein>
    <submittedName>
        <fullName evidence="1">Uncharacterized protein</fullName>
    </submittedName>
</protein>
<evidence type="ECO:0000313" key="1">
    <source>
        <dbReference type="EMBL" id="KAL0359602.1"/>
    </source>
</evidence>
<reference evidence="1" key="2">
    <citation type="journal article" date="2024" name="Plant">
        <title>Genomic evolution and insights into agronomic trait innovations of Sesamum species.</title>
        <authorList>
            <person name="Miao H."/>
            <person name="Wang L."/>
            <person name="Qu L."/>
            <person name="Liu H."/>
            <person name="Sun Y."/>
            <person name="Le M."/>
            <person name="Wang Q."/>
            <person name="Wei S."/>
            <person name="Zheng Y."/>
            <person name="Lin W."/>
            <person name="Duan Y."/>
            <person name="Cao H."/>
            <person name="Xiong S."/>
            <person name="Wang X."/>
            <person name="Wei L."/>
            <person name="Li C."/>
            <person name="Ma Q."/>
            <person name="Ju M."/>
            <person name="Zhao R."/>
            <person name="Li G."/>
            <person name="Mu C."/>
            <person name="Tian Q."/>
            <person name="Mei H."/>
            <person name="Zhang T."/>
            <person name="Gao T."/>
            <person name="Zhang H."/>
        </authorList>
    </citation>
    <scope>NUCLEOTIDE SEQUENCE</scope>
    <source>
        <strain evidence="1">G01</strain>
    </source>
</reference>
<dbReference type="AlphaFoldDB" id="A0AAW2PVT0"/>
<name>A0AAW2PVT0_9LAMI</name>
<sequence length="90" mass="10485">MSPSYFRSLRFRCAPEDPFHRLLSTGYAAKRERKYQNLRTVLLQALENHFGVGELLVQRKNAMRTKARRSACIAVFLPSSPSVFHRMDWA</sequence>
<dbReference type="EMBL" id="JACGWK010000004">
    <property type="protein sequence ID" value="KAL0359602.1"/>
    <property type="molecule type" value="Genomic_DNA"/>
</dbReference>
<comment type="caution">
    <text evidence="1">The sequence shown here is derived from an EMBL/GenBank/DDBJ whole genome shotgun (WGS) entry which is preliminary data.</text>
</comment>